<gene>
    <name evidence="18" type="primary">fabF</name>
    <name evidence="18" type="ORF">DPQ25_06745</name>
</gene>
<comment type="function">
    <text evidence="11 14">Involved in the type II fatty acid elongation cycle. Catalyzes the elongation of a wide range of acyl-ACP by the addition of two carbons from malonyl-ACP to an acyl acceptor. Can efficiently catalyze the conversion of palmitoleoyl-ACP (cis-hexadec-9-enoyl-ACP) to cis-vaccenoyl-ACP (cis-octadec-11-enoyl-ACP), an essential step in the thermal regulation of fatty acid composition.</text>
</comment>
<keyword evidence="19" id="KW-1185">Reference proteome</keyword>
<evidence type="ECO:0000259" key="17">
    <source>
        <dbReference type="PROSITE" id="PS52004"/>
    </source>
</evidence>
<accession>A0A328UEJ6</accession>
<comment type="catalytic activity">
    <reaction evidence="13 14">
        <text>a fatty acyl-[ACP] + malonyl-[ACP] + H(+) = a 3-oxoacyl-[ACP] + holo-[ACP] + CO2</text>
        <dbReference type="Rhea" id="RHEA:22836"/>
        <dbReference type="Rhea" id="RHEA-COMP:9623"/>
        <dbReference type="Rhea" id="RHEA-COMP:9685"/>
        <dbReference type="Rhea" id="RHEA-COMP:9916"/>
        <dbReference type="Rhea" id="RHEA-COMP:14125"/>
        <dbReference type="ChEBI" id="CHEBI:15378"/>
        <dbReference type="ChEBI" id="CHEBI:16526"/>
        <dbReference type="ChEBI" id="CHEBI:64479"/>
        <dbReference type="ChEBI" id="CHEBI:78449"/>
        <dbReference type="ChEBI" id="CHEBI:78776"/>
        <dbReference type="ChEBI" id="CHEBI:138651"/>
    </reaction>
</comment>
<evidence type="ECO:0000256" key="9">
    <source>
        <dbReference type="ARBA" id="ARBA00023160"/>
    </source>
</evidence>
<dbReference type="InterPro" id="IPR014031">
    <property type="entry name" value="Ketoacyl_synth_C"/>
</dbReference>
<dbReference type="NCBIfam" id="TIGR03150">
    <property type="entry name" value="fabF"/>
    <property type="match status" value="1"/>
</dbReference>
<evidence type="ECO:0000256" key="10">
    <source>
        <dbReference type="ARBA" id="ARBA00023315"/>
    </source>
</evidence>
<dbReference type="Proteomes" id="UP000249377">
    <property type="component" value="Unassembled WGS sequence"/>
</dbReference>
<dbReference type="FunFam" id="3.40.47.10:FF:000009">
    <property type="entry name" value="3-oxoacyl-[acyl-carrier-protein] synthase 2"/>
    <property type="match status" value="1"/>
</dbReference>
<dbReference type="PANTHER" id="PTHR11712:SF336">
    <property type="entry name" value="3-OXOACYL-[ACYL-CARRIER-PROTEIN] SYNTHASE, MITOCHONDRIAL"/>
    <property type="match status" value="1"/>
</dbReference>
<dbReference type="Pfam" id="PF02801">
    <property type="entry name" value="Ketoacyl-synt_C"/>
    <property type="match status" value="1"/>
</dbReference>
<dbReference type="UniPathway" id="UPA00094"/>
<evidence type="ECO:0000256" key="7">
    <source>
        <dbReference type="ARBA" id="ARBA00022832"/>
    </source>
</evidence>
<protein>
    <recommendedName>
        <fullName evidence="4 14">3-oxoacyl-[acyl-carrier-protein] synthase 2</fullName>
        <ecNumber evidence="3 14">2.3.1.179</ecNumber>
    </recommendedName>
</protein>
<dbReference type="InterPro" id="IPR000794">
    <property type="entry name" value="Beta-ketoacyl_synthase"/>
</dbReference>
<feature type="domain" description="Ketosynthase family 3 (KS3)" evidence="17">
    <location>
        <begin position="1"/>
        <end position="405"/>
    </location>
</feature>
<feature type="active site" description="For beta-ketoacyl synthase activity" evidence="15">
    <location>
        <position position="159"/>
    </location>
</feature>
<keyword evidence="9 14" id="KW-0275">Fatty acid biosynthesis</keyword>
<dbReference type="GO" id="GO:0004315">
    <property type="term" value="F:3-oxoacyl-[acyl-carrier-protein] synthase activity"/>
    <property type="evidence" value="ECO:0007669"/>
    <property type="project" value="UniProtKB-UniRule"/>
</dbReference>
<evidence type="ECO:0000256" key="11">
    <source>
        <dbReference type="ARBA" id="ARBA00024006"/>
    </source>
</evidence>
<dbReference type="EMBL" id="QLYR01000003">
    <property type="protein sequence ID" value="RAQ29182.1"/>
    <property type="molecule type" value="Genomic_DNA"/>
</dbReference>
<dbReference type="AlphaFoldDB" id="A0A328UEJ6"/>
<evidence type="ECO:0000256" key="4">
    <source>
        <dbReference type="ARBA" id="ARBA00014657"/>
    </source>
</evidence>
<dbReference type="Pfam" id="PF00109">
    <property type="entry name" value="ketoacyl-synt"/>
    <property type="match status" value="1"/>
</dbReference>
<dbReference type="InterPro" id="IPR016039">
    <property type="entry name" value="Thiolase-like"/>
</dbReference>
<evidence type="ECO:0000256" key="3">
    <source>
        <dbReference type="ARBA" id="ARBA00012356"/>
    </source>
</evidence>
<evidence type="ECO:0000256" key="8">
    <source>
        <dbReference type="ARBA" id="ARBA00023098"/>
    </source>
</evidence>
<dbReference type="CDD" id="cd00834">
    <property type="entry name" value="KAS_I_II"/>
    <property type="match status" value="1"/>
</dbReference>
<dbReference type="GO" id="GO:0006633">
    <property type="term" value="P:fatty acid biosynthetic process"/>
    <property type="evidence" value="ECO:0007669"/>
    <property type="project" value="UniProtKB-UniRule"/>
</dbReference>
<comment type="caution">
    <text evidence="18">The sequence shown here is derived from an EMBL/GenBank/DDBJ whole genome shotgun (WGS) entry which is preliminary data.</text>
</comment>
<dbReference type="Gene3D" id="3.40.47.10">
    <property type="match status" value="1"/>
</dbReference>
<keyword evidence="8" id="KW-0443">Lipid metabolism</keyword>
<evidence type="ECO:0000256" key="2">
    <source>
        <dbReference type="ARBA" id="ARBA00008467"/>
    </source>
</evidence>
<evidence type="ECO:0000256" key="6">
    <source>
        <dbReference type="ARBA" id="ARBA00022679"/>
    </source>
</evidence>
<comment type="similarity">
    <text evidence="2 14 16">Belongs to the thiolase-like superfamily. Beta-ketoacyl-ACP synthases family.</text>
</comment>
<dbReference type="GO" id="GO:0005829">
    <property type="term" value="C:cytosol"/>
    <property type="evidence" value="ECO:0007669"/>
    <property type="project" value="TreeGrafter"/>
</dbReference>
<organism evidence="18 19">
    <name type="scientific">Hydrogeniiclostridium mannosilyticum</name>
    <dbReference type="NCBI Taxonomy" id="2764322"/>
    <lineage>
        <taxon>Bacteria</taxon>
        <taxon>Bacillati</taxon>
        <taxon>Bacillota</taxon>
        <taxon>Clostridia</taxon>
        <taxon>Eubacteriales</taxon>
        <taxon>Acutalibacteraceae</taxon>
        <taxon>Hydrogeniiclostridium</taxon>
    </lineage>
</organism>
<sequence>MRRVVVTGLGAVTPVGNTVEEFWRGLTSGICGIELISSFDVSEMKAKIAAQVKKFDPTLYFEKKELRHTDLFAQYAVAAAEQAVADSGIKGQVEPTRFGVYIGSGIGGISTLLENHLKQEEGKKVSPFMVPMMIINMAAGLVSMRFGAKGPTLPIVTACATSSHSIGEAYRAIAHGYAEAILAGGTEAAVCPLTIAGFSSCMALTANEDPKTACIPFDRRRNGFVMGEGAAVLVLEEYEHALRRGAQIYAELGGYGNTSDAYHMTMPEPEAEGISRAITQAMEEAGVHADAHTYVNAHGTSTPLNDKTETMAFKKAFGEAAYQVAISSTKSMTGHMLGAAGAVEAVACVLALKDGTVPPTVGLQEPDPECDLDYIPGEARKMDVHTAVSTSLGFGGHNACLVFRRMED</sequence>
<dbReference type="InterPro" id="IPR014030">
    <property type="entry name" value="Ketoacyl_synth_N"/>
</dbReference>
<evidence type="ECO:0000313" key="18">
    <source>
        <dbReference type="EMBL" id="RAQ29182.1"/>
    </source>
</evidence>
<evidence type="ECO:0000256" key="16">
    <source>
        <dbReference type="RuleBase" id="RU003694"/>
    </source>
</evidence>
<keyword evidence="6 14" id="KW-0808">Transferase</keyword>
<proteinExistence type="inferred from homology"/>
<dbReference type="InterPro" id="IPR020841">
    <property type="entry name" value="PKS_Beta-ketoAc_synthase_dom"/>
</dbReference>
<dbReference type="PANTHER" id="PTHR11712">
    <property type="entry name" value="POLYKETIDE SYNTHASE-RELATED"/>
    <property type="match status" value="1"/>
</dbReference>
<comment type="pathway">
    <text evidence="1 14">Lipid metabolism; fatty acid biosynthesis.</text>
</comment>
<dbReference type="EC" id="2.3.1.179" evidence="3 14"/>
<evidence type="ECO:0000256" key="5">
    <source>
        <dbReference type="ARBA" id="ARBA00022516"/>
    </source>
</evidence>
<dbReference type="SMART" id="SM00825">
    <property type="entry name" value="PKS_KS"/>
    <property type="match status" value="1"/>
</dbReference>
<dbReference type="RefSeq" id="WP_112332413.1">
    <property type="nucleotide sequence ID" value="NZ_JADPHD010000003.1"/>
</dbReference>
<dbReference type="PROSITE" id="PS52004">
    <property type="entry name" value="KS3_2"/>
    <property type="match status" value="1"/>
</dbReference>
<evidence type="ECO:0000313" key="19">
    <source>
        <dbReference type="Proteomes" id="UP000249377"/>
    </source>
</evidence>
<dbReference type="SUPFAM" id="SSF53901">
    <property type="entry name" value="Thiolase-like"/>
    <property type="match status" value="2"/>
</dbReference>
<name>A0A328UEJ6_9FIRM</name>
<evidence type="ECO:0000256" key="1">
    <source>
        <dbReference type="ARBA" id="ARBA00005194"/>
    </source>
</evidence>
<evidence type="ECO:0000256" key="15">
    <source>
        <dbReference type="PIRSR" id="PIRSR000447-1"/>
    </source>
</evidence>
<evidence type="ECO:0000256" key="14">
    <source>
        <dbReference type="PIRNR" id="PIRNR000447"/>
    </source>
</evidence>
<dbReference type="PROSITE" id="PS00606">
    <property type="entry name" value="KS3_1"/>
    <property type="match status" value="1"/>
</dbReference>
<keyword evidence="7" id="KW-0276">Fatty acid metabolism</keyword>
<dbReference type="InterPro" id="IPR017568">
    <property type="entry name" value="3-oxoacyl-ACP_synth-2"/>
</dbReference>
<keyword evidence="5 14" id="KW-0444">Lipid biosynthesis</keyword>
<reference evidence="18 19" key="1">
    <citation type="submission" date="2018-06" db="EMBL/GenBank/DDBJ databases">
        <title>Noncontiguous genome sequence of Ruminococcaceae bacterium ASD2818.</title>
        <authorList>
            <person name="Chaplin A.V."/>
            <person name="Sokolova S.R."/>
            <person name="Kochetkova T.O."/>
            <person name="Goltsov A.Y."/>
            <person name="Trofimov D.Y."/>
            <person name="Efimov B.A."/>
        </authorList>
    </citation>
    <scope>NUCLEOTIDE SEQUENCE [LARGE SCALE GENOMIC DNA]</scope>
    <source>
        <strain evidence="18 19">ASD2818</strain>
    </source>
</reference>
<dbReference type="InterPro" id="IPR018201">
    <property type="entry name" value="Ketoacyl_synth_AS"/>
</dbReference>
<evidence type="ECO:0000256" key="12">
    <source>
        <dbReference type="ARBA" id="ARBA00047318"/>
    </source>
</evidence>
<keyword evidence="10 14" id="KW-0012">Acyltransferase</keyword>
<dbReference type="PIRSF" id="PIRSF000447">
    <property type="entry name" value="KAS_II"/>
    <property type="match status" value="1"/>
</dbReference>
<comment type="catalytic activity">
    <reaction evidence="12 14">
        <text>(9Z)-hexadecenoyl-[ACP] + malonyl-[ACP] + H(+) = 3-oxo-(11Z)-octadecenoyl-[ACP] + holo-[ACP] + CO2</text>
        <dbReference type="Rhea" id="RHEA:55040"/>
        <dbReference type="Rhea" id="RHEA-COMP:9623"/>
        <dbReference type="Rhea" id="RHEA-COMP:9685"/>
        <dbReference type="Rhea" id="RHEA-COMP:10800"/>
        <dbReference type="Rhea" id="RHEA-COMP:14074"/>
        <dbReference type="ChEBI" id="CHEBI:15378"/>
        <dbReference type="ChEBI" id="CHEBI:16526"/>
        <dbReference type="ChEBI" id="CHEBI:64479"/>
        <dbReference type="ChEBI" id="CHEBI:78449"/>
        <dbReference type="ChEBI" id="CHEBI:83989"/>
        <dbReference type="ChEBI" id="CHEBI:138538"/>
        <dbReference type="EC" id="2.3.1.179"/>
    </reaction>
</comment>
<evidence type="ECO:0000256" key="13">
    <source>
        <dbReference type="ARBA" id="ARBA00047659"/>
    </source>
</evidence>
<dbReference type="NCBIfam" id="NF005589">
    <property type="entry name" value="PRK07314.1"/>
    <property type="match status" value="1"/>
</dbReference>